<feature type="domain" description="Prolamin-like" evidence="3">
    <location>
        <begin position="73"/>
        <end position="132"/>
    </location>
</feature>
<dbReference type="PANTHER" id="PTHR31207:SF28">
    <property type="entry name" value="PROLAMIN-LIKE DOMAIN-CONTAINING PROTEIN"/>
    <property type="match status" value="1"/>
</dbReference>
<feature type="domain" description="Prolamin-like" evidence="3">
    <location>
        <begin position="211"/>
        <end position="284"/>
    </location>
</feature>
<dbReference type="InterPro" id="IPR008502">
    <property type="entry name" value="Prolamin-like"/>
</dbReference>
<dbReference type="InterPro" id="IPR040220">
    <property type="entry name" value="DD11"/>
</dbReference>
<proteinExistence type="predicted"/>
<protein>
    <recommendedName>
        <fullName evidence="3">Prolamin-like domain-containing protein</fullName>
    </recommendedName>
</protein>
<name>A0ABQ8DDH5_BRANA</name>
<evidence type="ECO:0000256" key="2">
    <source>
        <dbReference type="SAM" id="MobiDB-lite"/>
    </source>
</evidence>
<comment type="caution">
    <text evidence="4">The sequence shown here is derived from an EMBL/GenBank/DDBJ whole genome shotgun (WGS) entry which is preliminary data.</text>
</comment>
<reference evidence="4 5" key="1">
    <citation type="submission" date="2021-05" db="EMBL/GenBank/DDBJ databases">
        <title>Genome Assembly of Synthetic Allotetraploid Brassica napus Reveals Homoeologous Exchanges between Subgenomes.</title>
        <authorList>
            <person name="Davis J.T."/>
        </authorList>
    </citation>
    <scope>NUCLEOTIDE SEQUENCE [LARGE SCALE GENOMIC DNA]</scope>
    <source>
        <strain evidence="5">cv. Da-Ae</strain>
        <tissue evidence="4">Seedling</tissue>
    </source>
</reference>
<feature type="compositionally biased region" description="Polar residues" evidence="2">
    <location>
        <begin position="1"/>
        <end position="18"/>
    </location>
</feature>
<evidence type="ECO:0000259" key="3">
    <source>
        <dbReference type="Pfam" id="PF05617"/>
    </source>
</evidence>
<evidence type="ECO:0000256" key="1">
    <source>
        <dbReference type="ARBA" id="ARBA00022729"/>
    </source>
</evidence>
<keyword evidence="1" id="KW-0732">Signal</keyword>
<dbReference type="Proteomes" id="UP000824890">
    <property type="component" value="Unassembled WGS sequence"/>
</dbReference>
<keyword evidence="5" id="KW-1185">Reference proteome</keyword>
<dbReference type="PANTHER" id="PTHR31207">
    <property type="entry name" value="ECA1 GAMETOGENESIS FAMILY PROTEIN (DUF784)-RELATED-RELATED"/>
    <property type="match status" value="1"/>
</dbReference>
<evidence type="ECO:0000313" key="4">
    <source>
        <dbReference type="EMBL" id="KAH0927435.1"/>
    </source>
</evidence>
<accession>A0ABQ8DDH5</accession>
<evidence type="ECO:0000313" key="5">
    <source>
        <dbReference type="Proteomes" id="UP000824890"/>
    </source>
</evidence>
<organism evidence="4 5">
    <name type="scientific">Brassica napus</name>
    <name type="common">Rape</name>
    <dbReference type="NCBI Taxonomy" id="3708"/>
    <lineage>
        <taxon>Eukaryota</taxon>
        <taxon>Viridiplantae</taxon>
        <taxon>Streptophyta</taxon>
        <taxon>Embryophyta</taxon>
        <taxon>Tracheophyta</taxon>
        <taxon>Spermatophyta</taxon>
        <taxon>Magnoliopsida</taxon>
        <taxon>eudicotyledons</taxon>
        <taxon>Gunneridae</taxon>
        <taxon>Pentapetalae</taxon>
        <taxon>rosids</taxon>
        <taxon>malvids</taxon>
        <taxon>Brassicales</taxon>
        <taxon>Brassicaceae</taxon>
        <taxon>Brassiceae</taxon>
        <taxon>Brassica</taxon>
    </lineage>
</organism>
<dbReference type="EMBL" id="JAGKQM010000005">
    <property type="protein sequence ID" value="KAH0927435.1"/>
    <property type="molecule type" value="Genomic_DNA"/>
</dbReference>
<feature type="region of interest" description="Disordered" evidence="2">
    <location>
        <begin position="1"/>
        <end position="23"/>
    </location>
</feature>
<gene>
    <name evidence="4" type="ORF">HID58_019691</name>
</gene>
<dbReference type="Pfam" id="PF05617">
    <property type="entry name" value="Prolamin_like"/>
    <property type="match status" value="2"/>
</dbReference>
<sequence length="289" mass="32432">MYFTSNSISSQEIDQYSQEAPGDVKISPTSDFDIYVEYPDESSFKEADSPALEAEAKFEHHYADKQFRFLKVCAQKLTSSHCGDVLFKNMVSEGTPVLLAECCAELLKIGKDCYLGTAQVILSTYEYRNIASKAIPKIMLFTSNSISSQEIDQYSQEAPGDVKISPTSDFDIYVEYPDESSFKEADSPALEAEVKFEHHYTDKQFHFLEVCAQKLTSSRCGDVLFKNMVGEGTPVLLAECCAELLKIGKDCYLGTTQVILSTYEYRNIASKAIPKSKQTWNDCVRLTEN</sequence>